<dbReference type="InterPro" id="IPR023753">
    <property type="entry name" value="FAD/NAD-binding_dom"/>
</dbReference>
<gene>
    <name evidence="9" type="ORF">M409DRAFT_66021</name>
</gene>
<keyword evidence="10" id="KW-1185">Reference proteome</keyword>
<keyword evidence="5" id="KW-0521">NADP</keyword>
<keyword evidence="7" id="KW-0503">Monooxygenase</keyword>
<dbReference type="AlphaFoldDB" id="A0A6A6CLB0"/>
<sequence length="502" mass="57641">MNIDTDVLIIGGGFSGMYGIYWMRKLGLKVKLLEAGSDFGGTWHWTRYSGARVDSESPYYALSIPEVYKDWVWSERFPGHEELRRYFAHIDKVLDLRKDAIFNVTMTSASFDTHRGQWTVRCHDGRFAKCRYLIMATGCNSKVYRPDLEGLHKYEGHLIHSARWPEADVDVRVKRVCIIGSGATGVQLVQNLAVHACELTACVRTPNTALPMQQRQMTVGEQRMTKNFYHSILRSSRNSWGGFPYEPPWKEWSSTTAEERQEYFEELWVRGGFSFFVSNYAELLYDKKINAEVYDFWARKVRAIIHDPVKRDIMAPLEQRHWIFTKRPSLEQNYYEVIDRDNVKVVDLHRHPIRAFTEKGIIFADNDEQDFDIVILATGYDNVTGTLLDAGLIDIDGAPTALSNGPPLAEIQIEWIGSAIEKMRKENIKCINPTLSAVEEWRKTVHDICNRTLYPETTSWFMGANVPGKPREALIYLGGLNTYGSVIHAALDSWEGFEVVEE</sequence>
<organism evidence="9 10">
    <name type="scientific">Zasmidium cellare ATCC 36951</name>
    <dbReference type="NCBI Taxonomy" id="1080233"/>
    <lineage>
        <taxon>Eukaryota</taxon>
        <taxon>Fungi</taxon>
        <taxon>Dikarya</taxon>
        <taxon>Ascomycota</taxon>
        <taxon>Pezizomycotina</taxon>
        <taxon>Dothideomycetes</taxon>
        <taxon>Dothideomycetidae</taxon>
        <taxon>Mycosphaerellales</taxon>
        <taxon>Mycosphaerellaceae</taxon>
        <taxon>Zasmidium</taxon>
    </lineage>
</organism>
<evidence type="ECO:0000256" key="7">
    <source>
        <dbReference type="ARBA" id="ARBA00023033"/>
    </source>
</evidence>
<evidence type="ECO:0000256" key="3">
    <source>
        <dbReference type="ARBA" id="ARBA00022630"/>
    </source>
</evidence>
<evidence type="ECO:0000313" key="9">
    <source>
        <dbReference type="EMBL" id="KAF2167413.1"/>
    </source>
</evidence>
<evidence type="ECO:0000256" key="2">
    <source>
        <dbReference type="ARBA" id="ARBA00010139"/>
    </source>
</evidence>
<dbReference type="RefSeq" id="XP_033668302.1">
    <property type="nucleotide sequence ID" value="XM_033816758.1"/>
</dbReference>
<keyword evidence="6" id="KW-0560">Oxidoreductase</keyword>
<dbReference type="Gene3D" id="3.50.50.60">
    <property type="entry name" value="FAD/NAD(P)-binding domain"/>
    <property type="match status" value="2"/>
</dbReference>
<reference evidence="9" key="1">
    <citation type="journal article" date="2020" name="Stud. Mycol.">
        <title>101 Dothideomycetes genomes: a test case for predicting lifestyles and emergence of pathogens.</title>
        <authorList>
            <person name="Haridas S."/>
            <person name="Albert R."/>
            <person name="Binder M."/>
            <person name="Bloem J."/>
            <person name="Labutti K."/>
            <person name="Salamov A."/>
            <person name="Andreopoulos B."/>
            <person name="Baker S."/>
            <person name="Barry K."/>
            <person name="Bills G."/>
            <person name="Bluhm B."/>
            <person name="Cannon C."/>
            <person name="Castanera R."/>
            <person name="Culley D."/>
            <person name="Daum C."/>
            <person name="Ezra D."/>
            <person name="Gonzalez J."/>
            <person name="Henrissat B."/>
            <person name="Kuo A."/>
            <person name="Liang C."/>
            <person name="Lipzen A."/>
            <person name="Lutzoni F."/>
            <person name="Magnuson J."/>
            <person name="Mondo S."/>
            <person name="Nolan M."/>
            <person name="Ohm R."/>
            <person name="Pangilinan J."/>
            <person name="Park H.-J."/>
            <person name="Ramirez L."/>
            <person name="Alfaro M."/>
            <person name="Sun H."/>
            <person name="Tritt A."/>
            <person name="Yoshinaga Y."/>
            <person name="Zwiers L.-H."/>
            <person name="Turgeon B."/>
            <person name="Goodwin S."/>
            <person name="Spatafora J."/>
            <person name="Crous P."/>
            <person name="Grigoriev I."/>
        </authorList>
    </citation>
    <scope>NUCLEOTIDE SEQUENCE</scope>
    <source>
        <strain evidence="9">ATCC 36951</strain>
    </source>
</reference>
<protein>
    <recommendedName>
        <fullName evidence="8">FAD/NAD(P)-binding domain-containing protein</fullName>
    </recommendedName>
</protein>
<dbReference type="Pfam" id="PF07992">
    <property type="entry name" value="Pyr_redox_2"/>
    <property type="match status" value="1"/>
</dbReference>
<feature type="domain" description="FAD/NAD(P)-binding" evidence="8">
    <location>
        <begin position="6"/>
        <end position="215"/>
    </location>
</feature>
<dbReference type="InterPro" id="IPR036188">
    <property type="entry name" value="FAD/NAD-bd_sf"/>
</dbReference>
<dbReference type="SUPFAM" id="SSF51905">
    <property type="entry name" value="FAD/NAD(P)-binding domain"/>
    <property type="match status" value="2"/>
</dbReference>
<dbReference type="PANTHER" id="PTHR43098">
    <property type="entry name" value="L-ORNITHINE N(5)-MONOOXYGENASE-RELATED"/>
    <property type="match status" value="1"/>
</dbReference>
<proteinExistence type="inferred from homology"/>
<evidence type="ECO:0000256" key="4">
    <source>
        <dbReference type="ARBA" id="ARBA00022827"/>
    </source>
</evidence>
<evidence type="ECO:0000259" key="8">
    <source>
        <dbReference type="Pfam" id="PF07992"/>
    </source>
</evidence>
<dbReference type="Proteomes" id="UP000799537">
    <property type="component" value="Unassembled WGS sequence"/>
</dbReference>
<keyword evidence="3" id="KW-0285">Flavoprotein</keyword>
<evidence type="ECO:0000256" key="6">
    <source>
        <dbReference type="ARBA" id="ARBA00023002"/>
    </source>
</evidence>
<evidence type="ECO:0000313" key="10">
    <source>
        <dbReference type="Proteomes" id="UP000799537"/>
    </source>
</evidence>
<dbReference type="EMBL" id="ML993593">
    <property type="protein sequence ID" value="KAF2167413.1"/>
    <property type="molecule type" value="Genomic_DNA"/>
</dbReference>
<comment type="cofactor">
    <cofactor evidence="1">
        <name>FAD</name>
        <dbReference type="ChEBI" id="CHEBI:57692"/>
    </cofactor>
</comment>
<name>A0A6A6CLB0_ZASCE</name>
<dbReference type="InterPro" id="IPR050775">
    <property type="entry name" value="FAD-binding_Monooxygenases"/>
</dbReference>
<accession>A0A6A6CLB0</accession>
<dbReference type="PANTHER" id="PTHR43098:SF3">
    <property type="entry name" value="L-ORNITHINE N(5)-MONOOXYGENASE-RELATED"/>
    <property type="match status" value="1"/>
</dbReference>
<dbReference type="OrthoDB" id="66881at2759"/>
<comment type="similarity">
    <text evidence="2">Belongs to the FAD-binding monooxygenase family.</text>
</comment>
<evidence type="ECO:0000256" key="5">
    <source>
        <dbReference type="ARBA" id="ARBA00022857"/>
    </source>
</evidence>
<dbReference type="GeneID" id="54570030"/>
<keyword evidence="4" id="KW-0274">FAD</keyword>
<dbReference type="GO" id="GO:0004497">
    <property type="term" value="F:monooxygenase activity"/>
    <property type="evidence" value="ECO:0007669"/>
    <property type="project" value="UniProtKB-KW"/>
</dbReference>
<dbReference type="PRINTS" id="PR00411">
    <property type="entry name" value="PNDRDTASEI"/>
</dbReference>
<evidence type="ECO:0000256" key="1">
    <source>
        <dbReference type="ARBA" id="ARBA00001974"/>
    </source>
</evidence>